<protein>
    <submittedName>
        <fullName evidence="2">Uncharacterized protein</fullName>
    </submittedName>
</protein>
<sequence length="69" mass="7587">MVGLHDSVLVGGFCKRGTKIPPKSAPPPGTVMPSRRHLRHARLFRAVRSVVAQPSCDFARLDARPATRR</sequence>
<proteinExistence type="predicted"/>
<reference evidence="2 3" key="1">
    <citation type="submission" date="2015-08" db="EMBL/GenBank/DDBJ databases">
        <authorList>
            <person name="Babu N.S."/>
            <person name="Beckwith C.J."/>
            <person name="Beseler K.G."/>
            <person name="Brison A."/>
            <person name="Carone J.V."/>
            <person name="Caskin T.P."/>
            <person name="Diamond M."/>
            <person name="Durham M.E."/>
            <person name="Foxe J.M."/>
            <person name="Go M."/>
            <person name="Henderson B.A."/>
            <person name="Jones I.B."/>
            <person name="McGettigan J.A."/>
            <person name="Micheletti S.J."/>
            <person name="Nasrallah M.E."/>
            <person name="Ortiz D."/>
            <person name="Piller C.R."/>
            <person name="Privatt S.R."/>
            <person name="Schneider S.L."/>
            <person name="Sharp S."/>
            <person name="Smith T.C."/>
            <person name="Stanton J.D."/>
            <person name="Ullery H.E."/>
            <person name="Wilson R.J."/>
            <person name="Serrano M.G."/>
            <person name="Buck G."/>
            <person name="Lee V."/>
            <person name="Wang Y."/>
            <person name="Carvalho R."/>
            <person name="Voegtly L."/>
            <person name="Shi R."/>
            <person name="Duckworth R."/>
            <person name="Johnson A."/>
            <person name="Loviza R."/>
            <person name="Walstead R."/>
            <person name="Shah Z."/>
            <person name="Kiflezghi M."/>
            <person name="Wade K."/>
            <person name="Ball S.L."/>
            <person name="Bradley K.W."/>
            <person name="Asai D.J."/>
            <person name="Bowman C.A."/>
            <person name="Russell D.A."/>
            <person name="Pope W.H."/>
            <person name="Jacobs-Sera D."/>
            <person name="Hendrix R.W."/>
            <person name="Hatfull G.F."/>
        </authorList>
    </citation>
    <scope>NUCLEOTIDE SEQUENCE [LARGE SCALE GENOMIC DNA]</scope>
    <source>
        <strain evidence="2 3">DSM 27648</strain>
    </source>
</reference>
<dbReference type="AlphaFoldDB" id="A0A0K1PY12"/>
<feature type="region of interest" description="Disordered" evidence="1">
    <location>
        <begin position="15"/>
        <end position="34"/>
    </location>
</feature>
<organism evidence="2 3">
    <name type="scientific">Labilithrix luteola</name>
    <dbReference type="NCBI Taxonomy" id="1391654"/>
    <lineage>
        <taxon>Bacteria</taxon>
        <taxon>Pseudomonadati</taxon>
        <taxon>Myxococcota</taxon>
        <taxon>Polyangia</taxon>
        <taxon>Polyangiales</taxon>
        <taxon>Labilitrichaceae</taxon>
        <taxon>Labilithrix</taxon>
    </lineage>
</organism>
<evidence type="ECO:0000313" key="2">
    <source>
        <dbReference type="EMBL" id="AKU98256.1"/>
    </source>
</evidence>
<dbReference type="KEGG" id="llu:AKJ09_04920"/>
<dbReference type="Proteomes" id="UP000064967">
    <property type="component" value="Chromosome"/>
</dbReference>
<gene>
    <name evidence="2" type="ORF">AKJ09_04920</name>
</gene>
<evidence type="ECO:0000256" key="1">
    <source>
        <dbReference type="SAM" id="MobiDB-lite"/>
    </source>
</evidence>
<evidence type="ECO:0000313" key="3">
    <source>
        <dbReference type="Proteomes" id="UP000064967"/>
    </source>
</evidence>
<dbReference type="EMBL" id="CP012333">
    <property type="protein sequence ID" value="AKU98256.1"/>
    <property type="molecule type" value="Genomic_DNA"/>
</dbReference>
<keyword evidence="3" id="KW-1185">Reference proteome</keyword>
<accession>A0A0K1PY12</accession>
<name>A0A0K1PY12_9BACT</name>